<gene>
    <name evidence="1" type="ORF">NKE59_04645</name>
</gene>
<dbReference type="RefSeq" id="WP_353439840.1">
    <property type="nucleotide sequence ID" value="NZ_CP099959.1"/>
</dbReference>
<name>A0AAU8A5A6_9BURK</name>
<organism evidence="1">
    <name type="scientific">Polynucleobacter sp. UK-FUSCHL-C3</name>
    <dbReference type="NCBI Taxonomy" id="2955208"/>
    <lineage>
        <taxon>Bacteria</taxon>
        <taxon>Pseudomonadati</taxon>
        <taxon>Pseudomonadota</taxon>
        <taxon>Betaproteobacteria</taxon>
        <taxon>Burkholderiales</taxon>
        <taxon>Burkholderiaceae</taxon>
        <taxon>Polynucleobacter</taxon>
    </lineage>
</organism>
<accession>A0AAU8A5A6</accession>
<protein>
    <recommendedName>
        <fullName evidence="2">SlyX protein</fullName>
    </recommendedName>
</protein>
<dbReference type="EMBL" id="CP099959">
    <property type="protein sequence ID" value="XCC58573.1"/>
    <property type="molecule type" value="Genomic_DNA"/>
</dbReference>
<dbReference type="AlphaFoldDB" id="A0AAU8A5A6"/>
<reference evidence="1" key="1">
    <citation type="submission" date="2022-06" db="EMBL/GenBank/DDBJ databases">
        <title>New Polynucleobacter species.</title>
        <authorList>
            <person name="Hahn M.W."/>
        </authorList>
    </citation>
    <scope>NUCLEOTIDE SEQUENCE</scope>
    <source>
        <strain evidence="1">UK-FUSCHL-C3</strain>
    </source>
</reference>
<sequence length="80" mass="9912">MLTNEEVMLEVDMMLDEEHRRLSQEINKHEFYLRVVEHTQWIRQDNDRLEDLLRIYRDKLIEEARLEQLDSPFDSNKTNH</sequence>
<evidence type="ECO:0008006" key="2">
    <source>
        <dbReference type="Google" id="ProtNLM"/>
    </source>
</evidence>
<evidence type="ECO:0000313" key="1">
    <source>
        <dbReference type="EMBL" id="XCC58573.1"/>
    </source>
</evidence>
<proteinExistence type="predicted"/>